<sequence length="173" mass="20340">MPFHLDYDLTALTRHTADYISSQTRVQQLKCFSNIWAYRKLYFFSNEIQRRRPVAKATLPQIVLLLKRNTMPPTSCQSDRTANCTSSQTKYNAADQLPKQPYCKLYFFSNEIQCRSPVAKQLYRKLYFFSNEIQCRRPVAKATVLQIVLLLKPFIQRCFRNYNSNSVNCEISL</sequence>
<protein>
    <submittedName>
        <fullName evidence="1">Uncharacterized protein</fullName>
    </submittedName>
</protein>
<gene>
    <name evidence="1" type="ORF">SAMN05660909_00122</name>
</gene>
<keyword evidence="2" id="KW-1185">Reference proteome</keyword>
<name>A0A1H3WWI9_9BACT</name>
<accession>A0A1H3WWI9</accession>
<dbReference type="AlphaFoldDB" id="A0A1H3WWI9"/>
<dbReference type="STRING" id="408074.SAMN05660909_00122"/>
<organism evidence="1 2">
    <name type="scientific">Chitinophaga terrae</name>
    <name type="common">ex Kim and Jung 2007</name>
    <dbReference type="NCBI Taxonomy" id="408074"/>
    <lineage>
        <taxon>Bacteria</taxon>
        <taxon>Pseudomonadati</taxon>
        <taxon>Bacteroidota</taxon>
        <taxon>Chitinophagia</taxon>
        <taxon>Chitinophagales</taxon>
        <taxon>Chitinophagaceae</taxon>
        <taxon>Chitinophaga</taxon>
    </lineage>
</organism>
<evidence type="ECO:0000313" key="2">
    <source>
        <dbReference type="Proteomes" id="UP000199656"/>
    </source>
</evidence>
<proteinExistence type="predicted"/>
<evidence type="ECO:0000313" key="1">
    <source>
        <dbReference type="EMBL" id="SDZ91515.1"/>
    </source>
</evidence>
<reference evidence="2" key="1">
    <citation type="submission" date="2016-10" db="EMBL/GenBank/DDBJ databases">
        <authorList>
            <person name="Varghese N."/>
            <person name="Submissions S."/>
        </authorList>
    </citation>
    <scope>NUCLEOTIDE SEQUENCE [LARGE SCALE GENOMIC DNA]</scope>
    <source>
        <strain evidence="2">DSM 23920</strain>
    </source>
</reference>
<dbReference type="EMBL" id="FNRL01000001">
    <property type="protein sequence ID" value="SDZ91515.1"/>
    <property type="molecule type" value="Genomic_DNA"/>
</dbReference>
<dbReference type="Proteomes" id="UP000199656">
    <property type="component" value="Unassembled WGS sequence"/>
</dbReference>